<dbReference type="InterPro" id="IPR007645">
    <property type="entry name" value="RNA_pol_Rpb2_3"/>
</dbReference>
<feature type="domain" description="RNA polymerase beta subunit protrusion" evidence="14">
    <location>
        <begin position="61"/>
        <end position="372"/>
    </location>
</feature>
<evidence type="ECO:0000313" key="16">
    <source>
        <dbReference type="EMBL" id="ABX82600.1"/>
    </source>
</evidence>
<evidence type="ECO:0000256" key="5">
    <source>
        <dbReference type="ARBA" id="ARBA00022695"/>
    </source>
</evidence>
<dbReference type="InterPro" id="IPR007642">
    <property type="entry name" value="RNA_pol_Rpb2_2"/>
</dbReference>
<dbReference type="GO" id="GO:0009507">
    <property type="term" value="C:chloroplast"/>
    <property type="evidence" value="ECO:0007669"/>
    <property type="project" value="UniProtKB-SubCell"/>
</dbReference>
<dbReference type="Pfam" id="PF04560">
    <property type="entry name" value="RNA_pol_Rpb2_7"/>
    <property type="match status" value="1"/>
</dbReference>
<keyword evidence="4 9" id="KW-0808">Transferase</keyword>
<dbReference type="GO" id="GO:0003899">
    <property type="term" value="F:DNA-directed RNA polymerase activity"/>
    <property type="evidence" value="ECO:0007669"/>
    <property type="project" value="UniProtKB-UniRule"/>
</dbReference>
<evidence type="ECO:0000256" key="3">
    <source>
        <dbReference type="ARBA" id="ARBA00022478"/>
    </source>
</evidence>
<dbReference type="EMBL" id="EU123971">
    <property type="protein sequence ID" value="ABX82600.1"/>
    <property type="molecule type" value="Genomic_DNA"/>
</dbReference>
<reference evidence="16" key="1">
    <citation type="submission" date="2007-08" db="EMBL/GenBank/DDBJ databases">
        <title>Divergence order of chlorophyte green algal lineages as inferred from the chloroplast and mitochondrial genomes.</title>
        <authorList>
            <person name="Pombert J.-F."/>
            <person name="Belanger A.-S."/>
            <person name="Gagnon J."/>
            <person name="Otis C."/>
            <person name="Lemieux C."/>
            <person name="Turmel M."/>
        </authorList>
    </citation>
    <scope>NUCLEOTIDE SEQUENCE</scope>
    <source>
        <strain evidence="16">SAG 219-1d</strain>
    </source>
</reference>
<dbReference type="InterPro" id="IPR037033">
    <property type="entry name" value="DNA-dir_RNAP_su2_hyb_sf"/>
</dbReference>
<name>G8XPB7_9CHLO</name>
<dbReference type="CDD" id="cd00653">
    <property type="entry name" value="RNA_pol_B_RPB2"/>
    <property type="match status" value="1"/>
</dbReference>
<keyword evidence="16" id="KW-0150">Chloroplast</keyword>
<dbReference type="InterPro" id="IPR007641">
    <property type="entry name" value="RNA_pol_Rpb2_7"/>
</dbReference>
<accession>G8XPB7</accession>
<comment type="subunit">
    <text evidence="7 9 10">In plastids the minimal PEP RNA polymerase catalytic core is composed of four subunits: alpha, beta, beta', and beta''. When a (nuclear-encoded) sigma factor is associated with the core the holoenzyme is formed, which can initiate transcription.</text>
</comment>
<dbReference type="InterPro" id="IPR015712">
    <property type="entry name" value="DNA-dir_RNA_pol_su2"/>
</dbReference>
<evidence type="ECO:0000256" key="6">
    <source>
        <dbReference type="ARBA" id="ARBA00023163"/>
    </source>
</evidence>
<dbReference type="GO" id="GO:0000428">
    <property type="term" value="C:DNA-directed RNA polymerase complex"/>
    <property type="evidence" value="ECO:0007669"/>
    <property type="project" value="UniProtKB-KW"/>
</dbReference>
<dbReference type="InterPro" id="IPR007644">
    <property type="entry name" value="RNA_pol_bsu_protrusion"/>
</dbReference>
<comment type="catalytic activity">
    <reaction evidence="8 9 10">
        <text>RNA(n) + a ribonucleoside 5'-triphosphate = RNA(n+1) + diphosphate</text>
        <dbReference type="Rhea" id="RHEA:21248"/>
        <dbReference type="Rhea" id="RHEA-COMP:14527"/>
        <dbReference type="Rhea" id="RHEA-COMP:17342"/>
        <dbReference type="ChEBI" id="CHEBI:33019"/>
        <dbReference type="ChEBI" id="CHEBI:61557"/>
        <dbReference type="ChEBI" id="CHEBI:140395"/>
        <dbReference type="EC" id="2.7.7.6"/>
    </reaction>
</comment>
<feature type="domain" description="RNA polymerase Rpb2" evidence="12">
    <location>
        <begin position="1569"/>
        <end position="1642"/>
    </location>
</feature>
<dbReference type="GO" id="GO:0003677">
    <property type="term" value="F:DNA binding"/>
    <property type="evidence" value="ECO:0007669"/>
    <property type="project" value="UniProtKB-UniRule"/>
</dbReference>
<comment type="subcellular location">
    <subcellularLocation>
        <location evidence="9">Plastid</location>
        <location evidence="9">Chloroplast</location>
    </subcellularLocation>
</comment>
<comment type="function">
    <text evidence="1 9 10">DNA-dependent RNA polymerase catalyzes the transcription of DNA into RNA using the four ribonucleoside triphosphates as substrates.</text>
</comment>
<keyword evidence="16" id="KW-0934">Plastid</keyword>
<organism evidence="16">
    <name type="scientific">Trebouxia aggregata</name>
    <dbReference type="NCBI Taxonomy" id="160068"/>
    <lineage>
        <taxon>Eukaryota</taxon>
        <taxon>Viridiplantae</taxon>
        <taxon>Chlorophyta</taxon>
        <taxon>core chlorophytes</taxon>
        <taxon>Trebouxiophyceae</taxon>
        <taxon>Trebouxiales</taxon>
        <taxon>Trebouxiaceae</taxon>
        <taxon>Trebouxia</taxon>
    </lineage>
</organism>
<dbReference type="Gene3D" id="2.40.270.10">
    <property type="entry name" value="DNA-directed RNA polymerase, subunit 2, domain 6"/>
    <property type="match status" value="1"/>
</dbReference>
<dbReference type="InterPro" id="IPR007121">
    <property type="entry name" value="RNA_pol_bsu_CS"/>
</dbReference>
<feature type="domain" description="RNA polymerase Rpb2" evidence="15">
    <location>
        <begin position="386"/>
        <end position="454"/>
    </location>
</feature>
<evidence type="ECO:0000259" key="13">
    <source>
        <dbReference type="Pfam" id="PF04561"/>
    </source>
</evidence>
<keyword evidence="3 9" id="KW-0240">DNA-directed RNA polymerase</keyword>
<dbReference type="InterPro" id="IPR014724">
    <property type="entry name" value="RNA_pol_RPB2_OB-fold"/>
</dbReference>
<proteinExistence type="inferred from homology"/>
<dbReference type="InterPro" id="IPR010243">
    <property type="entry name" value="RNA_pol_bsu_bac"/>
</dbReference>
<comment type="similarity">
    <text evidence="2 9 10">Belongs to the RNA polymerase beta chain family.</text>
</comment>
<dbReference type="InterPro" id="IPR007120">
    <property type="entry name" value="DNA-dir_RNAP_su2_dom"/>
</dbReference>
<gene>
    <name evidence="9 16" type="primary">rpoB</name>
</gene>
<dbReference type="Gene3D" id="3.90.1110.10">
    <property type="entry name" value="RNA polymerase Rpb2, domain 2"/>
    <property type="match status" value="1"/>
</dbReference>
<dbReference type="PROSITE" id="PS01166">
    <property type="entry name" value="RNA_POL_BETA"/>
    <property type="match status" value="1"/>
</dbReference>
<evidence type="ECO:0000256" key="8">
    <source>
        <dbReference type="ARBA" id="ARBA00048552"/>
    </source>
</evidence>
<dbReference type="Pfam" id="PF04565">
    <property type="entry name" value="RNA_pol_Rpb2_3"/>
    <property type="match status" value="1"/>
</dbReference>
<keyword evidence="5 9" id="KW-0548">Nucleotidyltransferase</keyword>
<feature type="domain" description="DNA-directed RNA polymerase subunit 2 hybrid-binding" evidence="11">
    <location>
        <begin position="1191"/>
        <end position="1567"/>
    </location>
</feature>
<evidence type="ECO:0000259" key="12">
    <source>
        <dbReference type="Pfam" id="PF04560"/>
    </source>
</evidence>
<dbReference type="Gene3D" id="2.40.50.150">
    <property type="match status" value="1"/>
</dbReference>
<dbReference type="InterPro" id="IPR037034">
    <property type="entry name" value="RNA_pol_Rpb2_2_sf"/>
</dbReference>
<evidence type="ECO:0000256" key="2">
    <source>
        <dbReference type="ARBA" id="ARBA00006835"/>
    </source>
</evidence>
<geneLocation type="chloroplast" evidence="16"/>
<dbReference type="PANTHER" id="PTHR20856">
    <property type="entry name" value="DNA-DIRECTED RNA POLYMERASE I SUBUNIT 2"/>
    <property type="match status" value="1"/>
</dbReference>
<dbReference type="SUPFAM" id="SSF64484">
    <property type="entry name" value="beta and beta-prime subunits of DNA dependent RNA-polymerase"/>
    <property type="match status" value="2"/>
</dbReference>
<evidence type="ECO:0000256" key="9">
    <source>
        <dbReference type="HAMAP-Rule" id="MF_01321"/>
    </source>
</evidence>
<evidence type="ECO:0000259" key="15">
    <source>
        <dbReference type="Pfam" id="PF04565"/>
    </source>
</evidence>
<dbReference type="Pfam" id="PF04563">
    <property type="entry name" value="RNA_pol_Rpb2_1"/>
    <property type="match status" value="1"/>
</dbReference>
<protein>
    <recommendedName>
        <fullName evidence="9">DNA-directed RNA polymerase subunit beta</fullName>
        <ecNumber evidence="9">2.7.7.6</ecNumber>
    </recommendedName>
    <alternativeName>
        <fullName evidence="9">PEP</fullName>
    </alternativeName>
    <alternativeName>
        <fullName evidence="9">Plastid-encoded RNA polymerase subunit beta</fullName>
        <shortName evidence="9">RNA polymerase subunit beta</shortName>
    </alternativeName>
</protein>
<evidence type="ECO:0000256" key="1">
    <source>
        <dbReference type="ARBA" id="ARBA00004026"/>
    </source>
</evidence>
<dbReference type="Gene3D" id="3.90.1800.10">
    <property type="entry name" value="RNA polymerase alpha subunit dimerisation domain"/>
    <property type="match status" value="1"/>
</dbReference>
<dbReference type="HAMAP" id="MF_01321">
    <property type="entry name" value="RNApol_bact_RpoB"/>
    <property type="match status" value="1"/>
</dbReference>
<evidence type="ECO:0000259" key="11">
    <source>
        <dbReference type="Pfam" id="PF00562"/>
    </source>
</evidence>
<dbReference type="Gene3D" id="3.90.1100.10">
    <property type="match status" value="1"/>
</dbReference>
<dbReference type="GO" id="GO:0006351">
    <property type="term" value="P:DNA-templated transcription"/>
    <property type="evidence" value="ECO:0007669"/>
    <property type="project" value="UniProtKB-UniRule"/>
</dbReference>
<dbReference type="Pfam" id="PF04561">
    <property type="entry name" value="RNA_pol_Rpb2_2"/>
    <property type="match status" value="1"/>
</dbReference>
<evidence type="ECO:0000256" key="4">
    <source>
        <dbReference type="ARBA" id="ARBA00022679"/>
    </source>
</evidence>
<evidence type="ECO:0000259" key="14">
    <source>
        <dbReference type="Pfam" id="PF04563"/>
    </source>
</evidence>
<evidence type="ECO:0000256" key="7">
    <source>
        <dbReference type="ARBA" id="ARBA00026088"/>
    </source>
</evidence>
<dbReference type="Pfam" id="PF00562">
    <property type="entry name" value="RNA_pol_Rpb2_6"/>
    <property type="match status" value="1"/>
</dbReference>
<dbReference type="Gene3D" id="2.40.50.100">
    <property type="match status" value="1"/>
</dbReference>
<feature type="domain" description="RNA polymerase Rpb2" evidence="13">
    <location>
        <begin position="128"/>
        <end position="326"/>
    </location>
</feature>
<sequence length="1681" mass="191713">MRFHEHLVYSFIPDSVEIQRNSFYTLLKKGFIKELANRNPITNETHDLELFFYPQYYQLNRPECTPTEAILKSKSYSCKLYVPVQLTNRQSNEIKLQWVLLGNLPLMTKRGHFIINGSPRVVINQLVRSPGIYYQERIDIKKRKTYYADLISYRGTWLRLEIDKKRRVWARMKKIPKISALVFLQALGFTRNQMKFGIRFFDFLNESRLKENHPTTTEEALISLYEKSQINLSKTLAKKEDEEKPQVGDISPIMGQKFLFRKFMNPRTYNLGLVGRMRLNKKFGISEKDFTLTRLDIFCAINYLINLKFGITSVDDIDNLKNRRVKASGELIQNQLNTGLIRLEKTIREKMKTVKKGHPFSIQNLITTKPINGALREFFGSSPLSQYLDQTNPLAEITHKRRLSSLGPGGLSRETAGMAVRSIHPTHYGRICPIETPEGRNAGLVNSMTIHARINSHGFLKTPFYNVYQGQIQKQDSSLRDARPLYFSAEQEELVKVAPGDLKASKLNFLSTSKIPIRIEKDYYRVSREQVEYIAMSPIQMISIATSLIPFLEHDDANRALMGSNMQRQAVPIMLPERPIVGTGLEARAAGDSGYVVQSKMGGCVSYASGKKIVILEKSTKVRNIFTISNKFTSLGSCLLKSKSSMLLKSPISDTTSFYPMLLKSSLCPLSSILTSIAEHTSPIFVSLEAFATHRKQAYSILRKKEHNGDYKENHTAYPLYPLYLLKKKRATFKNDAFVKQEGNMNLNSCKENSLINLIFVSLIQSTDFTTNFSTMLLKEKTKKRRLVKIEDKGHKEDFNKRYEQKLKSSIKGHNKRYEPLLLKSSIFVSLQEKYTFKISDFNKLGSLKSKIRDTKKILKNILKAQDTTSKRIKAASFYSISLKNSSIRSLRSLYKKNQSTFSTNLPKPIRIQNYRNKLYLLITSDIWALKSKIYKSKVKDNLQFQLQNRVSKTLSSKKRLQGTQKSKILMKLAFKIFFKISDFNEPLLLKSSMKGHKASPVKIEDKASRDTKIEEVCSAMLLEDKGHKEDFKEDFRSIGHNKRYEQQLKYSIKGYKQQRDKSLLNSKNLKAKKKMDTQLKQEKSKNRLFWAAISDKNLDQTPNKNEEIPKNQHPLLDSLSEVFDNPSEQEVKGYEILMSNLAKNDKTNLKQKLLTSFRGAERIRAALFPPKGEVGSDINENLNNKIKPIEYSLQNYQRSNQETCLTQRPTVKEGEWVQQGDLLADCTSSVSGDLSLGKNILVAYMPWEGYNFEDAILISERLVYDDIYTSLHIVRYEVEIRDTKFGVEQISSQLPDIPIWELSHLDEKGIAKVGCWVKEGDILIGKVTPIKKKSLSPHEKLLYDIVGKKIPTTRNTSLRLPKGVEGRVTSVEILETENIPPGISFAGPGRVHVFIAEKRKIQVGDKISGRHGNKGIVSKIIPQQDMPYLPNGTPVDMVLNPLGVPSRMNVGQVFEALLGLAGVYLNQSFKIPSFDETYGPEASRSIVYSKLYEARLKSGQKWLFDPNFPGKTRVFDGRTGQCFEQLVTVGQAYMLKLVHQVDDKIHARSTGPYSLVTQQPLRGRAKHGGQRLGEMEVWALEGFGAAYTLQELLTIKSDDTQGRHKVINSIFTNTPITIGTPEAFKVLIGELQSLCLDPVIYVKTADSTKPARPIINVVNWVIRKRKKVVKIQKKVDGSTV</sequence>
<dbReference type="EC" id="2.7.7.6" evidence="9"/>
<dbReference type="GO" id="GO:0032549">
    <property type="term" value="F:ribonucleoside binding"/>
    <property type="evidence" value="ECO:0007669"/>
    <property type="project" value="InterPro"/>
</dbReference>
<keyword evidence="6 9" id="KW-0804">Transcription</keyword>
<evidence type="ECO:0000256" key="10">
    <source>
        <dbReference type="RuleBase" id="RU363031"/>
    </source>
</evidence>